<sequence length="288" mass="31114">MPDIPAARAFIRAHARILDQRRAIALLDGGPTDAVVAAVLAYRNPDGGFGHGLEPDTRDPASQPLYAQVALEAVGSVDAHLPDDVTASLCDHLAGVADRAGALPIMFPSFADHPRASHWQEVTSFPPGLNPTAAIAGLLHGQQVRHAWLDDATAWCLDAIAAGVEGNAHVHLCALTLLTHLPDRATAERLAPQVLTALVDAPDYRADPDDPEYGLTPLDIAPRPDSTWRSWFDADLVAAHLDALASEQQPDGGWPIRWEPPTEPSVWEWRGMVTVDALDRLRHHRVDP</sequence>
<accession>A0A5Q2RBQ8</accession>
<evidence type="ECO:0000313" key="2">
    <source>
        <dbReference type="Proteomes" id="UP000334019"/>
    </source>
</evidence>
<dbReference type="RefSeq" id="WP_153758415.1">
    <property type="nucleotide sequence ID" value="NZ_CP045851.1"/>
</dbReference>
<dbReference type="AlphaFoldDB" id="A0A5Q2RBQ8"/>
<dbReference type="Proteomes" id="UP000334019">
    <property type="component" value="Chromosome"/>
</dbReference>
<gene>
    <name evidence="1" type="ORF">GH723_03895</name>
</gene>
<keyword evidence="2" id="KW-1185">Reference proteome</keyword>
<evidence type="ECO:0000313" key="1">
    <source>
        <dbReference type="EMBL" id="QGG94309.1"/>
    </source>
</evidence>
<dbReference type="SUPFAM" id="SSF48239">
    <property type="entry name" value="Terpenoid cyclases/Protein prenyltransferases"/>
    <property type="match status" value="1"/>
</dbReference>
<reference evidence="1 2" key="1">
    <citation type="submission" date="2019-11" db="EMBL/GenBank/DDBJ databases">
        <authorList>
            <person name="He Y."/>
        </authorList>
    </citation>
    <scope>NUCLEOTIDE SEQUENCE [LARGE SCALE GENOMIC DNA]</scope>
    <source>
        <strain evidence="1 2">SCSIO 58843</strain>
    </source>
</reference>
<proteinExistence type="predicted"/>
<dbReference type="KEGG" id="atq:GH723_03895"/>
<evidence type="ECO:0008006" key="3">
    <source>
        <dbReference type="Google" id="ProtNLM"/>
    </source>
</evidence>
<protein>
    <recommendedName>
        <fullName evidence="3">Prenyltransferase</fullName>
    </recommendedName>
</protein>
<name>A0A5Q2RBQ8_9ACTN</name>
<dbReference type="EMBL" id="CP045851">
    <property type="protein sequence ID" value="QGG94309.1"/>
    <property type="molecule type" value="Genomic_DNA"/>
</dbReference>
<dbReference type="InterPro" id="IPR008930">
    <property type="entry name" value="Terpenoid_cyclase/PrenylTrfase"/>
</dbReference>
<organism evidence="1 2">
    <name type="scientific">Actinomarinicola tropica</name>
    <dbReference type="NCBI Taxonomy" id="2789776"/>
    <lineage>
        <taxon>Bacteria</taxon>
        <taxon>Bacillati</taxon>
        <taxon>Actinomycetota</taxon>
        <taxon>Acidimicrobiia</taxon>
        <taxon>Acidimicrobiales</taxon>
        <taxon>Iamiaceae</taxon>
        <taxon>Actinomarinicola</taxon>
    </lineage>
</organism>